<keyword evidence="5" id="KW-0378">Hydrolase</keyword>
<dbReference type="EMBL" id="AVPF01000002">
    <property type="protein sequence ID" value="KGX91440.1"/>
    <property type="molecule type" value="Genomic_DNA"/>
</dbReference>
<dbReference type="STRING" id="1385511.GCA_000425225_01407"/>
<dbReference type="InterPro" id="IPR004601">
    <property type="entry name" value="UvdE"/>
</dbReference>
<dbReference type="GO" id="GO:0006289">
    <property type="term" value="P:nucleotide-excision repair"/>
    <property type="evidence" value="ECO:0007669"/>
    <property type="project" value="InterPro"/>
</dbReference>
<dbReference type="GO" id="GO:0009411">
    <property type="term" value="P:response to UV"/>
    <property type="evidence" value="ECO:0007669"/>
    <property type="project" value="InterPro"/>
</dbReference>
<dbReference type="Proteomes" id="UP000030403">
    <property type="component" value="Unassembled WGS sequence"/>
</dbReference>
<keyword evidence="2 7" id="KW-0255">Endonuclease</keyword>
<keyword evidence="1" id="KW-0540">Nuclease</keyword>
<keyword evidence="4" id="KW-0228">DNA excision</keyword>
<dbReference type="Gene3D" id="3.20.20.150">
    <property type="entry name" value="Divalent-metal-dependent TIM barrel enzymes"/>
    <property type="match status" value="1"/>
</dbReference>
<evidence type="ECO:0000256" key="2">
    <source>
        <dbReference type="ARBA" id="ARBA00022759"/>
    </source>
</evidence>
<dbReference type="GO" id="GO:0004519">
    <property type="term" value="F:endonuclease activity"/>
    <property type="evidence" value="ECO:0007669"/>
    <property type="project" value="UniProtKB-KW"/>
</dbReference>
<organism evidence="7 8">
    <name type="scientific">Pontibacillus marinus BH030004 = DSM 16465</name>
    <dbReference type="NCBI Taxonomy" id="1385511"/>
    <lineage>
        <taxon>Bacteria</taxon>
        <taxon>Bacillati</taxon>
        <taxon>Bacillota</taxon>
        <taxon>Bacilli</taxon>
        <taxon>Bacillales</taxon>
        <taxon>Bacillaceae</taxon>
        <taxon>Pontibacillus</taxon>
    </lineage>
</organism>
<reference evidence="7 8" key="1">
    <citation type="submission" date="2013-08" db="EMBL/GenBank/DDBJ databases">
        <authorList>
            <person name="Huang J."/>
            <person name="Wang G."/>
        </authorList>
    </citation>
    <scope>NUCLEOTIDE SEQUENCE [LARGE SCALE GENOMIC DNA]</scope>
    <source>
        <strain evidence="7 8">BH030004</strain>
    </source>
</reference>
<dbReference type="InterPro" id="IPR036237">
    <property type="entry name" value="Xyl_isomerase-like_sf"/>
</dbReference>
<dbReference type="NCBIfam" id="TIGR00629">
    <property type="entry name" value="uvde"/>
    <property type="match status" value="1"/>
</dbReference>
<name>A0A0A5GJU8_9BACI</name>
<protein>
    <submittedName>
        <fullName evidence="7">UV damage repair endonuclease</fullName>
    </submittedName>
</protein>
<gene>
    <name evidence="7" type="ORF">N783_07740</name>
</gene>
<dbReference type="RefSeq" id="WP_027445751.1">
    <property type="nucleotide sequence ID" value="NZ_AULJ01000013.1"/>
</dbReference>
<keyword evidence="3" id="KW-0227">DNA damage</keyword>
<sequence>MTLFRLGYVAMSVHVQNASPSQTMTYSRFQKLQDREAAIAKLERISKSNINNTLRLLKHNKALDIEFFRLSSKLVPLATHEDLKDWDYIHALKNELRELGSYAKSENMRIDFHPDHFVVINSPKEDKFKASINVLKYHYKLLHSMGIDPTHRCVLHLGGSYDDKAKSLERFIENWGSVPRGIQKMIMIENDDTIYTMDDCLYVCEKLGIPFIFDLHHHMANHEDSNWLKNWDRVLNTWEHSPLPVKMHISSPKSEAEFKSHADYIDPEMFLNFVKSVNQSTDQIDCMIEAKKKDDALFILRKTLGEQSNIEFNTEATFQLKD</sequence>
<accession>A0A0A5GJU8</accession>
<keyword evidence="8" id="KW-1185">Reference proteome</keyword>
<proteinExistence type="predicted"/>
<evidence type="ECO:0000313" key="8">
    <source>
        <dbReference type="Proteomes" id="UP000030403"/>
    </source>
</evidence>
<evidence type="ECO:0000313" key="7">
    <source>
        <dbReference type="EMBL" id="KGX91440.1"/>
    </source>
</evidence>
<evidence type="ECO:0000256" key="4">
    <source>
        <dbReference type="ARBA" id="ARBA00022769"/>
    </source>
</evidence>
<dbReference type="PANTHER" id="PTHR31290:SF5">
    <property type="entry name" value="UV-DAMAGE ENDONUCLEASE"/>
    <property type="match status" value="1"/>
</dbReference>
<dbReference type="eggNOG" id="COG4294">
    <property type="taxonomic scope" value="Bacteria"/>
</dbReference>
<dbReference type="GO" id="GO:0016787">
    <property type="term" value="F:hydrolase activity"/>
    <property type="evidence" value="ECO:0007669"/>
    <property type="project" value="UniProtKB-KW"/>
</dbReference>
<comment type="caution">
    <text evidence="7">The sequence shown here is derived from an EMBL/GenBank/DDBJ whole genome shotgun (WGS) entry which is preliminary data.</text>
</comment>
<dbReference type="PANTHER" id="PTHR31290">
    <property type="entry name" value="UV-DAMAGE ENDONUCLEASE"/>
    <property type="match status" value="1"/>
</dbReference>
<evidence type="ECO:0000256" key="3">
    <source>
        <dbReference type="ARBA" id="ARBA00022763"/>
    </source>
</evidence>
<evidence type="ECO:0000256" key="5">
    <source>
        <dbReference type="ARBA" id="ARBA00022801"/>
    </source>
</evidence>
<dbReference type="OrthoDB" id="9782576at2"/>
<dbReference type="Pfam" id="PF03851">
    <property type="entry name" value="UvdE"/>
    <property type="match status" value="1"/>
</dbReference>
<evidence type="ECO:0000256" key="6">
    <source>
        <dbReference type="ARBA" id="ARBA00023204"/>
    </source>
</evidence>
<keyword evidence="6" id="KW-0234">DNA repair</keyword>
<dbReference type="AlphaFoldDB" id="A0A0A5GJU8"/>
<dbReference type="SUPFAM" id="SSF51658">
    <property type="entry name" value="Xylose isomerase-like"/>
    <property type="match status" value="1"/>
</dbReference>
<evidence type="ECO:0000256" key="1">
    <source>
        <dbReference type="ARBA" id="ARBA00022722"/>
    </source>
</evidence>